<dbReference type="InterPro" id="IPR046700">
    <property type="entry name" value="DUF6570"/>
</dbReference>
<dbReference type="OrthoDB" id="10550504at2759"/>
<dbReference type="AlphaFoldDB" id="A0A4S8MHF9"/>
<feature type="domain" description="DUF6570" evidence="1">
    <location>
        <begin position="357"/>
        <end position="399"/>
    </location>
</feature>
<evidence type="ECO:0000259" key="1">
    <source>
        <dbReference type="Pfam" id="PF20209"/>
    </source>
</evidence>
<organism evidence="2 3">
    <name type="scientific">Dendrothele bispora (strain CBS 962.96)</name>
    <dbReference type="NCBI Taxonomy" id="1314807"/>
    <lineage>
        <taxon>Eukaryota</taxon>
        <taxon>Fungi</taxon>
        <taxon>Dikarya</taxon>
        <taxon>Basidiomycota</taxon>
        <taxon>Agaricomycotina</taxon>
        <taxon>Agaricomycetes</taxon>
        <taxon>Agaricomycetidae</taxon>
        <taxon>Agaricales</taxon>
        <taxon>Agaricales incertae sedis</taxon>
        <taxon>Dendrothele</taxon>
    </lineage>
</organism>
<dbReference type="Pfam" id="PF20209">
    <property type="entry name" value="DUF6570"/>
    <property type="match status" value="2"/>
</dbReference>
<protein>
    <recommendedName>
        <fullName evidence="1">DUF6570 domain-containing protein</fullName>
    </recommendedName>
</protein>
<evidence type="ECO:0000313" key="3">
    <source>
        <dbReference type="Proteomes" id="UP000297245"/>
    </source>
</evidence>
<reference evidence="2 3" key="1">
    <citation type="journal article" date="2019" name="Nat. Ecol. Evol.">
        <title>Megaphylogeny resolves global patterns of mushroom evolution.</title>
        <authorList>
            <person name="Varga T."/>
            <person name="Krizsan K."/>
            <person name="Foldi C."/>
            <person name="Dima B."/>
            <person name="Sanchez-Garcia M."/>
            <person name="Sanchez-Ramirez S."/>
            <person name="Szollosi G.J."/>
            <person name="Szarkandi J.G."/>
            <person name="Papp V."/>
            <person name="Albert L."/>
            <person name="Andreopoulos W."/>
            <person name="Angelini C."/>
            <person name="Antonin V."/>
            <person name="Barry K.W."/>
            <person name="Bougher N.L."/>
            <person name="Buchanan P."/>
            <person name="Buyck B."/>
            <person name="Bense V."/>
            <person name="Catcheside P."/>
            <person name="Chovatia M."/>
            <person name="Cooper J."/>
            <person name="Damon W."/>
            <person name="Desjardin D."/>
            <person name="Finy P."/>
            <person name="Geml J."/>
            <person name="Haridas S."/>
            <person name="Hughes K."/>
            <person name="Justo A."/>
            <person name="Karasinski D."/>
            <person name="Kautmanova I."/>
            <person name="Kiss B."/>
            <person name="Kocsube S."/>
            <person name="Kotiranta H."/>
            <person name="LaButti K.M."/>
            <person name="Lechner B.E."/>
            <person name="Liimatainen K."/>
            <person name="Lipzen A."/>
            <person name="Lukacs Z."/>
            <person name="Mihaltcheva S."/>
            <person name="Morgado L.N."/>
            <person name="Niskanen T."/>
            <person name="Noordeloos M.E."/>
            <person name="Ohm R.A."/>
            <person name="Ortiz-Santana B."/>
            <person name="Ovrebo C."/>
            <person name="Racz N."/>
            <person name="Riley R."/>
            <person name="Savchenko A."/>
            <person name="Shiryaev A."/>
            <person name="Soop K."/>
            <person name="Spirin V."/>
            <person name="Szebenyi C."/>
            <person name="Tomsovsky M."/>
            <person name="Tulloss R.E."/>
            <person name="Uehling J."/>
            <person name="Grigoriev I.V."/>
            <person name="Vagvolgyi C."/>
            <person name="Papp T."/>
            <person name="Martin F.M."/>
            <person name="Miettinen O."/>
            <person name="Hibbett D.S."/>
            <person name="Nagy L.G."/>
        </authorList>
    </citation>
    <scope>NUCLEOTIDE SEQUENCE [LARGE SCALE GENOMIC DNA]</scope>
    <source>
        <strain evidence="2 3">CBS 962.96</strain>
    </source>
</reference>
<dbReference type="EMBL" id="ML179080">
    <property type="protein sequence ID" value="THV02110.1"/>
    <property type="molecule type" value="Genomic_DNA"/>
</dbReference>
<feature type="domain" description="DUF6570" evidence="1">
    <location>
        <begin position="412"/>
        <end position="450"/>
    </location>
</feature>
<accession>A0A4S8MHF9</accession>
<proteinExistence type="predicted"/>
<dbReference type="Proteomes" id="UP000297245">
    <property type="component" value="Unassembled WGS sequence"/>
</dbReference>
<name>A0A4S8MHF9_DENBC</name>
<sequence>MFNAWNPNLKPTDAYSSPFGALLDVPPSTNYSLNTDYPIANSSSSTNLSYDSNLKVSVHLRPLSADTTGSFYPYEYENVYDNAYYNDNPVSQTSFVPVTTSPIPVPTHAAGSNTSRILYIASDFVLTSNDEKQAIISALISSTSFNINDLRKLVTLHQNIRAQHPDGRKKTTPELRTEFREHQCTQSCLIQREHANSAGLINMPVLLETDFYAAAKALKLRNYASSSSSQKRRTERTDLESNSEWLEILSWDEKRDIMQEFYDAGNNASICCLECSFCGGLQSAHEIASIPCPELDISLLEAAVQELREKTNQPTIQCFRTETIENGCYRLCSYCKREIRYVIDNHHRSQHRKFQGIPLRSYANGIWIGNLPEKLQGLTILEEQCIARARSTKCMFKLELGPTVMGSPDCEITIETLKKTPLLVRRSKIINALKWLKSNNPLYHDLNIDSVETNAAVYPEHGIPIPLQSIIRTRSNSEGVSYTQEANAEQFNENVSPLGMPSSTVVDADHIDSTYKMRKLGTFET</sequence>
<gene>
    <name evidence="2" type="ORF">K435DRAFT_853090</name>
</gene>
<keyword evidence="3" id="KW-1185">Reference proteome</keyword>
<evidence type="ECO:0000313" key="2">
    <source>
        <dbReference type="EMBL" id="THV02110.1"/>
    </source>
</evidence>